<comment type="caution">
    <text evidence="2">The sequence shown here is derived from an EMBL/GenBank/DDBJ whole genome shotgun (WGS) entry which is preliminary data.</text>
</comment>
<evidence type="ECO:0000313" key="3">
    <source>
        <dbReference type="Proteomes" id="UP000053260"/>
    </source>
</evidence>
<reference evidence="2 3" key="1">
    <citation type="submission" date="2015-10" db="EMBL/GenBank/DDBJ databases">
        <title>Draft genome sequence of Streptomyces sp. RV15, isolated from a marine sponge.</title>
        <authorList>
            <person name="Ruckert C."/>
            <person name="Abdelmohsen U.R."/>
            <person name="Winkler A."/>
            <person name="Hentschel U."/>
            <person name="Kalinowski J."/>
            <person name="Kampfer P."/>
            <person name="Glaeser S."/>
        </authorList>
    </citation>
    <scope>NUCLEOTIDE SEQUENCE [LARGE SCALE GENOMIC DNA]</scope>
    <source>
        <strain evidence="2 3">RV15</strain>
    </source>
</reference>
<organism evidence="2 3">
    <name type="scientific">Streptomyces dysideae</name>
    <dbReference type="NCBI Taxonomy" id="909626"/>
    <lineage>
        <taxon>Bacteria</taxon>
        <taxon>Bacillati</taxon>
        <taxon>Actinomycetota</taxon>
        <taxon>Actinomycetes</taxon>
        <taxon>Kitasatosporales</taxon>
        <taxon>Streptomycetaceae</taxon>
        <taxon>Streptomyces</taxon>
    </lineage>
</organism>
<evidence type="ECO:0000256" key="1">
    <source>
        <dbReference type="SAM" id="MobiDB-lite"/>
    </source>
</evidence>
<dbReference type="AlphaFoldDB" id="A0A101US85"/>
<sequence>MEPRPQLASVSRSWTELLTLCNDRLDITVSGQQVEAPISHLTVPRDGGSPGSGGRHRSVRTMESPESAPRGITAAVLRQSSESRL</sequence>
<feature type="region of interest" description="Disordered" evidence="1">
    <location>
        <begin position="38"/>
        <end position="85"/>
    </location>
</feature>
<keyword evidence="3" id="KW-1185">Reference proteome</keyword>
<proteinExistence type="predicted"/>
<protein>
    <submittedName>
        <fullName evidence="2">Uncharacterized protein</fullName>
    </submittedName>
</protein>
<evidence type="ECO:0000313" key="2">
    <source>
        <dbReference type="EMBL" id="KUO15840.1"/>
    </source>
</evidence>
<dbReference type="STRING" id="909626.AQJ91_39130"/>
<gene>
    <name evidence="2" type="ORF">AQJ91_39130</name>
</gene>
<dbReference type="Proteomes" id="UP000053260">
    <property type="component" value="Unassembled WGS sequence"/>
</dbReference>
<name>A0A101US85_9ACTN</name>
<accession>A0A101US85</accession>
<dbReference type="EMBL" id="LMXB01000101">
    <property type="protein sequence ID" value="KUO15840.1"/>
    <property type="molecule type" value="Genomic_DNA"/>
</dbReference>